<dbReference type="PROSITE" id="PS50111">
    <property type="entry name" value="CHEMOTAXIS_TRANSDUC_2"/>
    <property type="match status" value="1"/>
</dbReference>
<protein>
    <submittedName>
        <fullName evidence="6">Methyl-accepting chemotaxis protein</fullName>
    </submittedName>
</protein>
<dbReference type="GO" id="GO:0007165">
    <property type="term" value="P:signal transduction"/>
    <property type="evidence" value="ECO:0007669"/>
    <property type="project" value="UniProtKB-KW"/>
</dbReference>
<dbReference type="PANTHER" id="PTHR32089">
    <property type="entry name" value="METHYL-ACCEPTING CHEMOTAXIS PROTEIN MCPB"/>
    <property type="match status" value="1"/>
</dbReference>
<dbReference type="EMBL" id="JAFBEB010000002">
    <property type="protein sequence ID" value="MBM7589366.1"/>
    <property type="molecule type" value="Genomic_DNA"/>
</dbReference>
<keyword evidence="4" id="KW-0812">Transmembrane</keyword>
<dbReference type="GO" id="GO:0016020">
    <property type="term" value="C:membrane"/>
    <property type="evidence" value="ECO:0007669"/>
    <property type="project" value="InterPro"/>
</dbReference>
<dbReference type="Pfam" id="PF00015">
    <property type="entry name" value="MCPsignal"/>
    <property type="match status" value="1"/>
</dbReference>
<keyword evidence="3" id="KW-0175">Coiled coil</keyword>
<dbReference type="SMART" id="SM00283">
    <property type="entry name" value="MA"/>
    <property type="match status" value="1"/>
</dbReference>
<name>A0A939BUB5_9BACL</name>
<feature type="transmembrane region" description="Helical" evidence="4">
    <location>
        <begin position="141"/>
        <end position="160"/>
    </location>
</feature>
<organism evidence="6 7">
    <name type="scientific">Brevibacillus fulvus</name>
    <dbReference type="NCBI Taxonomy" id="1125967"/>
    <lineage>
        <taxon>Bacteria</taxon>
        <taxon>Bacillati</taxon>
        <taxon>Bacillota</taxon>
        <taxon>Bacilli</taxon>
        <taxon>Bacillales</taxon>
        <taxon>Paenibacillaceae</taxon>
        <taxon>Brevibacillus</taxon>
    </lineage>
</organism>
<feature type="transmembrane region" description="Helical" evidence="4">
    <location>
        <begin position="14"/>
        <end position="32"/>
    </location>
</feature>
<feature type="transmembrane region" description="Helical" evidence="4">
    <location>
        <begin position="38"/>
        <end position="57"/>
    </location>
</feature>
<feature type="coiled-coil region" evidence="3">
    <location>
        <begin position="453"/>
        <end position="490"/>
    </location>
</feature>
<feature type="transmembrane region" description="Helical" evidence="4">
    <location>
        <begin position="113"/>
        <end position="129"/>
    </location>
</feature>
<dbReference type="InterPro" id="IPR004089">
    <property type="entry name" value="MCPsignal_dom"/>
</dbReference>
<feature type="transmembrane region" description="Helical" evidence="4">
    <location>
        <begin position="64"/>
        <end position="83"/>
    </location>
</feature>
<keyword evidence="4" id="KW-0472">Membrane</keyword>
<feature type="coiled-coil region" evidence="3">
    <location>
        <begin position="166"/>
        <end position="193"/>
    </location>
</feature>
<dbReference type="Gene3D" id="1.10.287.950">
    <property type="entry name" value="Methyl-accepting chemotaxis protein"/>
    <property type="match status" value="1"/>
</dbReference>
<evidence type="ECO:0000256" key="1">
    <source>
        <dbReference type="ARBA" id="ARBA00023224"/>
    </source>
</evidence>
<proteinExistence type="predicted"/>
<dbReference type="AlphaFoldDB" id="A0A939BUB5"/>
<gene>
    <name evidence="6" type="ORF">JOD01_000964</name>
</gene>
<evidence type="ECO:0000313" key="6">
    <source>
        <dbReference type="EMBL" id="MBM7589366.1"/>
    </source>
</evidence>
<feature type="coiled-coil region" evidence="3">
    <location>
        <begin position="243"/>
        <end position="270"/>
    </location>
</feature>
<reference evidence="6" key="1">
    <citation type="submission" date="2021-01" db="EMBL/GenBank/DDBJ databases">
        <title>Genomic Encyclopedia of Type Strains, Phase IV (KMG-IV): sequencing the most valuable type-strain genomes for metagenomic binning, comparative biology and taxonomic classification.</title>
        <authorList>
            <person name="Goeker M."/>
        </authorList>
    </citation>
    <scope>NUCLEOTIDE SEQUENCE</scope>
    <source>
        <strain evidence="6">DSM 25523</strain>
    </source>
</reference>
<dbReference type="CDD" id="cd11386">
    <property type="entry name" value="MCP_signal"/>
    <property type="match status" value="1"/>
</dbReference>
<feature type="transmembrane region" description="Helical" evidence="4">
    <location>
        <begin position="89"/>
        <end position="106"/>
    </location>
</feature>
<keyword evidence="1 2" id="KW-0807">Transducer</keyword>
<feature type="domain" description="Methyl-accepting transducer" evidence="5">
    <location>
        <begin position="207"/>
        <end position="443"/>
    </location>
</feature>
<evidence type="ECO:0000256" key="4">
    <source>
        <dbReference type="SAM" id="Phobius"/>
    </source>
</evidence>
<dbReference type="PANTHER" id="PTHR32089:SF112">
    <property type="entry name" value="LYSOZYME-LIKE PROTEIN-RELATED"/>
    <property type="match status" value="1"/>
</dbReference>
<comment type="caution">
    <text evidence="6">The sequence shown here is derived from an EMBL/GenBank/DDBJ whole genome shotgun (WGS) entry which is preliminary data.</text>
</comment>
<dbReference type="SUPFAM" id="SSF58104">
    <property type="entry name" value="Methyl-accepting chemotaxis protein (MCP) signaling domain"/>
    <property type="match status" value="1"/>
</dbReference>
<evidence type="ECO:0000259" key="5">
    <source>
        <dbReference type="PROSITE" id="PS50111"/>
    </source>
</evidence>
<dbReference type="Proteomes" id="UP000717624">
    <property type="component" value="Unassembled WGS sequence"/>
</dbReference>
<keyword evidence="7" id="KW-1185">Reference proteome</keyword>
<accession>A0A939BUB5</accession>
<evidence type="ECO:0000256" key="3">
    <source>
        <dbReference type="SAM" id="Coils"/>
    </source>
</evidence>
<sequence length="490" mass="54757">MLNFIGRVLRDKEGFMIFILWNQLWIGGWIAYQFDVSFWKVVSIGLLATLIVSPYYFVNGKSPIIRYLVAFGFIFYSVSFDHFTDYPEVSYITFIILGLLAAFLDWKLIATTGLIEIAANLVGFYSGFYQIFESTNTEIDLVLKILGIVFMMIGLIYLCLSGKAALLRAEASRQEAVENEKRLERIFQNIKEATVQLDQTGSKVFQHVEGTKQTTDDMMVAFRELASGMETQTNSTVKIDEEVKSIETEILHINQQANRMKQEAQENNERLGMGIVTMNDLSVQMNYIVETVKVASKTIHQLNEQSNKVEQIVGTINQIASQTNLLALNAAIESARAGEHGKGFAVVADEVRKLAEESAKATQEIAAILESLHQESQNAVKQMQDGEASVTKGQKLAMETVSSIQLVKSGMEGFMQAVDQVLASIVQVRQRTEEVACSMSSITNVTEESMASMEELFATAETQHEKINEINKETNELHTLSSQLKNALTN</sequence>
<keyword evidence="4" id="KW-1133">Transmembrane helix</keyword>
<evidence type="ECO:0000313" key="7">
    <source>
        <dbReference type="Proteomes" id="UP000717624"/>
    </source>
</evidence>
<dbReference type="RefSeq" id="WP_204517089.1">
    <property type="nucleotide sequence ID" value="NZ_BAABIN010000015.1"/>
</dbReference>
<evidence type="ECO:0000256" key="2">
    <source>
        <dbReference type="PROSITE-ProRule" id="PRU00284"/>
    </source>
</evidence>